<proteinExistence type="predicted"/>
<name>A0ABT3FMR8_9BACT</name>
<protein>
    <submittedName>
        <fullName evidence="1">Uncharacterized protein</fullName>
    </submittedName>
</protein>
<evidence type="ECO:0000313" key="2">
    <source>
        <dbReference type="Proteomes" id="UP001207930"/>
    </source>
</evidence>
<accession>A0ABT3FMR8</accession>
<dbReference type="EMBL" id="JAPDDS010000003">
    <property type="protein sequence ID" value="MCW1884556.1"/>
    <property type="molecule type" value="Genomic_DNA"/>
</dbReference>
<dbReference type="RefSeq" id="WP_264500513.1">
    <property type="nucleotide sequence ID" value="NZ_JAPDDS010000003.1"/>
</dbReference>
<sequence length="553" mass="60471">MPIQLLDRLNPKPTVVPNVRTREGIRLRWFTEHPSNRIGSGPLAATPHFDDAVLANFNPRASYIVRSPWENVAGSLPATGSGGGPWFFGAYTRDLYDQAVSWDEQAPVPRNGRYHGNPFGPPQEGAERYILFDLPRHETGVVSLAQFQHAKISELVWHPSFALANSLADPRLGTGENAGLNRTAAAASDQASAAYGGFHEDDIGWSNDSQRGKDKGDWAATARAILGETPETDNLVYDLSFEANQTLWDRFYLSSGTAQEKLKFRDDPLANPLPNSRLRPVAGTPPDFSSLTDFHRSASQLMVDGAFNVNSTRVEAWKALLASSKLTGYGTGGTPFPRVLDAPGGAWKTGDEAWDDKAWSGYRELSDEEIGKLAEAIVHQVKLRGPFISLADFVNRRLAEDETGRMGPLQAAIESAGLNAAHVEAYPLDNHHSLPDYHHPDNLRDATRLEQTLKPASKAWGAPSYLTQADVLQVIGPALTARSDSFVIRAYGDSVDESGQVQARAWCEATVQRIPEPVVADESGLDPKNAGQPGDFGRRFVIASFRWLSPEEI</sequence>
<evidence type="ECO:0000313" key="1">
    <source>
        <dbReference type="EMBL" id="MCW1884556.1"/>
    </source>
</evidence>
<keyword evidence="2" id="KW-1185">Reference proteome</keyword>
<reference evidence="1 2" key="1">
    <citation type="submission" date="2022-10" db="EMBL/GenBank/DDBJ databases">
        <title>Luteolibacter flavescens strain MCCC 1K03193, whole genome shotgun sequencing project.</title>
        <authorList>
            <person name="Zhao G."/>
            <person name="Shen L."/>
        </authorList>
    </citation>
    <scope>NUCLEOTIDE SEQUENCE [LARGE SCALE GENOMIC DNA]</scope>
    <source>
        <strain evidence="1 2">MCCC 1K03193</strain>
    </source>
</reference>
<comment type="caution">
    <text evidence="1">The sequence shown here is derived from an EMBL/GenBank/DDBJ whole genome shotgun (WGS) entry which is preliminary data.</text>
</comment>
<organism evidence="1 2">
    <name type="scientific">Luteolibacter flavescens</name>
    <dbReference type="NCBI Taxonomy" id="1859460"/>
    <lineage>
        <taxon>Bacteria</taxon>
        <taxon>Pseudomonadati</taxon>
        <taxon>Verrucomicrobiota</taxon>
        <taxon>Verrucomicrobiia</taxon>
        <taxon>Verrucomicrobiales</taxon>
        <taxon>Verrucomicrobiaceae</taxon>
        <taxon>Luteolibacter</taxon>
    </lineage>
</organism>
<gene>
    <name evidence="1" type="ORF">OKA04_07415</name>
</gene>
<dbReference type="Proteomes" id="UP001207930">
    <property type="component" value="Unassembled WGS sequence"/>
</dbReference>